<dbReference type="RefSeq" id="WP_193993196.1">
    <property type="nucleotide sequence ID" value="NZ_JADEXP010000083.1"/>
</dbReference>
<evidence type="ECO:0000259" key="3">
    <source>
        <dbReference type="PROSITE" id="PS51371"/>
    </source>
</evidence>
<dbReference type="SMART" id="SM00116">
    <property type="entry name" value="CBS"/>
    <property type="match status" value="2"/>
</dbReference>
<dbReference type="Proteomes" id="UP000615026">
    <property type="component" value="Unassembled WGS sequence"/>
</dbReference>
<dbReference type="InterPro" id="IPR051257">
    <property type="entry name" value="Diverse_CBS-Domain"/>
</dbReference>
<dbReference type="EMBL" id="JADEXP010000083">
    <property type="protein sequence ID" value="MBE9067229.1"/>
    <property type="molecule type" value="Genomic_DNA"/>
</dbReference>
<feature type="domain" description="CBS" evidence="3">
    <location>
        <begin position="11"/>
        <end position="68"/>
    </location>
</feature>
<evidence type="ECO:0000256" key="1">
    <source>
        <dbReference type="ARBA" id="ARBA00023122"/>
    </source>
</evidence>
<name>A0A928ZTU0_LEPEC</name>
<organism evidence="4 5">
    <name type="scientific">Leptolyngbya cf. ectocarpi LEGE 11479</name>
    <dbReference type="NCBI Taxonomy" id="1828722"/>
    <lineage>
        <taxon>Bacteria</taxon>
        <taxon>Bacillati</taxon>
        <taxon>Cyanobacteriota</taxon>
        <taxon>Cyanophyceae</taxon>
        <taxon>Leptolyngbyales</taxon>
        <taxon>Leptolyngbyaceae</taxon>
        <taxon>Leptolyngbya group</taxon>
        <taxon>Leptolyngbya</taxon>
    </lineage>
</organism>
<proteinExistence type="predicted"/>
<evidence type="ECO:0000313" key="4">
    <source>
        <dbReference type="EMBL" id="MBE9067229.1"/>
    </source>
</evidence>
<dbReference type="CDD" id="cd04586">
    <property type="entry name" value="CBS_pair_BON_assoc"/>
    <property type="match status" value="1"/>
</dbReference>
<reference evidence="4" key="1">
    <citation type="submission" date="2020-10" db="EMBL/GenBank/DDBJ databases">
        <authorList>
            <person name="Castelo-Branco R."/>
            <person name="Eusebio N."/>
            <person name="Adriana R."/>
            <person name="Vieira A."/>
            <person name="Brugerolle De Fraissinette N."/>
            <person name="Rezende De Castro R."/>
            <person name="Schneider M.P."/>
            <person name="Vasconcelos V."/>
            <person name="Leao P.N."/>
        </authorList>
    </citation>
    <scope>NUCLEOTIDE SEQUENCE</scope>
    <source>
        <strain evidence="4">LEGE 11479</strain>
    </source>
</reference>
<dbReference type="Gene3D" id="3.10.580.10">
    <property type="entry name" value="CBS-domain"/>
    <property type="match status" value="1"/>
</dbReference>
<keyword evidence="5" id="KW-1185">Reference proteome</keyword>
<dbReference type="SUPFAM" id="SSF54631">
    <property type="entry name" value="CBS-domain pair"/>
    <property type="match status" value="1"/>
</dbReference>
<dbReference type="PANTHER" id="PTHR43080">
    <property type="entry name" value="CBS DOMAIN-CONTAINING PROTEIN CBSX3, MITOCHONDRIAL"/>
    <property type="match status" value="1"/>
</dbReference>
<dbReference type="PROSITE" id="PS51371">
    <property type="entry name" value="CBS"/>
    <property type="match status" value="2"/>
</dbReference>
<sequence length="162" mass="18109">MDQTYLVKDLMTLNPVTVKPLDLVETVLKRLEENHVSGLPVVNDDNKVVGIISEADLLFKERPIQLPLYLNFLGTLVYLDPPGRFQQQLKKSLGILVQDVMTSHAITITPKTPIAKAANLMIGKRVNRLPVVDNQKQLVGIITREDLLKALREDSFQTADVA</sequence>
<dbReference type="AlphaFoldDB" id="A0A928ZTU0"/>
<gene>
    <name evidence="4" type="ORF">IQ260_11230</name>
</gene>
<keyword evidence="1 2" id="KW-0129">CBS domain</keyword>
<dbReference type="InterPro" id="IPR000644">
    <property type="entry name" value="CBS_dom"/>
</dbReference>
<evidence type="ECO:0000256" key="2">
    <source>
        <dbReference type="PROSITE-ProRule" id="PRU00703"/>
    </source>
</evidence>
<dbReference type="Pfam" id="PF00571">
    <property type="entry name" value="CBS"/>
    <property type="match status" value="2"/>
</dbReference>
<comment type="caution">
    <text evidence="4">The sequence shown here is derived from an EMBL/GenBank/DDBJ whole genome shotgun (WGS) entry which is preliminary data.</text>
</comment>
<feature type="domain" description="CBS" evidence="3">
    <location>
        <begin position="101"/>
        <end position="158"/>
    </location>
</feature>
<dbReference type="InterPro" id="IPR046342">
    <property type="entry name" value="CBS_dom_sf"/>
</dbReference>
<dbReference type="PANTHER" id="PTHR43080:SF29">
    <property type="entry name" value="OS02G0818000 PROTEIN"/>
    <property type="match status" value="1"/>
</dbReference>
<evidence type="ECO:0000313" key="5">
    <source>
        <dbReference type="Proteomes" id="UP000615026"/>
    </source>
</evidence>
<protein>
    <submittedName>
        <fullName evidence="4">CBS domain-containing protein</fullName>
    </submittedName>
</protein>
<accession>A0A928ZTU0</accession>